<feature type="compositionally biased region" description="Acidic residues" evidence="1">
    <location>
        <begin position="16"/>
        <end position="29"/>
    </location>
</feature>
<feature type="compositionally biased region" description="Gly residues" evidence="1">
    <location>
        <begin position="98"/>
        <end position="108"/>
    </location>
</feature>
<proteinExistence type="predicted"/>
<gene>
    <name evidence="2" type="ORF">VOLCADRAFT_92182</name>
</gene>
<dbReference type="RefSeq" id="XP_002951560.1">
    <property type="nucleotide sequence ID" value="XM_002951514.1"/>
</dbReference>
<feature type="compositionally biased region" description="Basic and acidic residues" evidence="1">
    <location>
        <begin position="74"/>
        <end position="86"/>
    </location>
</feature>
<accession>D8TYT9</accession>
<feature type="region of interest" description="Disordered" evidence="1">
    <location>
        <begin position="61"/>
        <end position="187"/>
    </location>
</feature>
<dbReference type="Proteomes" id="UP000001058">
    <property type="component" value="Unassembled WGS sequence"/>
</dbReference>
<dbReference type="GeneID" id="9615644"/>
<feature type="region of interest" description="Disordered" evidence="1">
    <location>
        <begin position="1"/>
        <end position="30"/>
    </location>
</feature>
<name>D8TYT9_VOLCA</name>
<evidence type="ECO:0000313" key="3">
    <source>
        <dbReference type="Proteomes" id="UP000001058"/>
    </source>
</evidence>
<dbReference type="KEGG" id="vcn:VOLCADRAFT_92182"/>
<sequence>MVPKADGDSNGSMDSEKDEDDAHEVDDLDMERRRIMARNRAKLIALGISVGVMELQDLAKKCASAHARPRPSKPKADRHQPTEPTRRSTRLATTGTIAGAGAGAGASGGQEAATVNEPLLQLGEHGEAEVQGRGHAGTSARSRGGPGGGAGREGAAVEGEEEGEAAAATTGLSEEEIAAKAEQLRQREASRLRELELEGLPLHGAAE</sequence>
<dbReference type="AlphaFoldDB" id="D8TYT9"/>
<feature type="compositionally biased region" description="Basic and acidic residues" evidence="1">
    <location>
        <begin position="177"/>
        <end position="187"/>
    </location>
</feature>
<reference evidence="2 3" key="1">
    <citation type="journal article" date="2010" name="Science">
        <title>Genomic analysis of organismal complexity in the multicellular green alga Volvox carteri.</title>
        <authorList>
            <person name="Prochnik S.E."/>
            <person name="Umen J."/>
            <person name="Nedelcu A.M."/>
            <person name="Hallmann A."/>
            <person name="Miller S.M."/>
            <person name="Nishii I."/>
            <person name="Ferris P."/>
            <person name="Kuo A."/>
            <person name="Mitros T."/>
            <person name="Fritz-Laylin L.K."/>
            <person name="Hellsten U."/>
            <person name="Chapman J."/>
            <person name="Simakov O."/>
            <person name="Rensing S.A."/>
            <person name="Terry A."/>
            <person name="Pangilinan J."/>
            <person name="Kapitonov V."/>
            <person name="Jurka J."/>
            <person name="Salamov A."/>
            <person name="Shapiro H."/>
            <person name="Schmutz J."/>
            <person name="Grimwood J."/>
            <person name="Lindquist E."/>
            <person name="Lucas S."/>
            <person name="Grigoriev I.V."/>
            <person name="Schmitt R."/>
            <person name="Kirk D."/>
            <person name="Rokhsar D.S."/>
        </authorList>
    </citation>
    <scope>NUCLEOTIDE SEQUENCE [LARGE SCALE GENOMIC DNA]</scope>
    <source>
        <strain evidence="3">f. Nagariensis / Eve</strain>
    </source>
</reference>
<dbReference type="EMBL" id="GL378345">
    <property type="protein sequence ID" value="EFJ47371.1"/>
    <property type="molecule type" value="Genomic_DNA"/>
</dbReference>
<evidence type="ECO:0000256" key="1">
    <source>
        <dbReference type="SAM" id="MobiDB-lite"/>
    </source>
</evidence>
<keyword evidence="3" id="KW-1185">Reference proteome</keyword>
<evidence type="ECO:0000313" key="2">
    <source>
        <dbReference type="EMBL" id="EFJ47371.1"/>
    </source>
</evidence>
<protein>
    <submittedName>
        <fullName evidence="2">Uncharacterized protein</fullName>
    </submittedName>
</protein>
<organism evidence="3">
    <name type="scientific">Volvox carteri f. nagariensis</name>
    <dbReference type="NCBI Taxonomy" id="3068"/>
    <lineage>
        <taxon>Eukaryota</taxon>
        <taxon>Viridiplantae</taxon>
        <taxon>Chlorophyta</taxon>
        <taxon>core chlorophytes</taxon>
        <taxon>Chlorophyceae</taxon>
        <taxon>CS clade</taxon>
        <taxon>Chlamydomonadales</taxon>
        <taxon>Volvocaceae</taxon>
        <taxon>Volvox</taxon>
    </lineage>
</organism>
<dbReference type="InParanoid" id="D8TYT9"/>
<dbReference type="OrthoDB" id="2122982at2759"/>